<sequence length="190" mass="21838">MVKNYTDAQLLKRVKSLPSFKSIPAGYWLLGVQSDEDAFNVFDDKFYLFHGETFIMVTSGTTNAGKNGLLKYNEYNPEGVAVIKTNEWYYDVWKFGLHRGKMEALKQVRPFLISRDGDKDQQIDEGKSLPVICGINFHANTYNMANEEIKQIIGEWSLGCQVVNNTPKYNKIIEFVKPQKVVTYCLLKEF</sequence>
<protein>
    <submittedName>
        <fullName evidence="1">Uncharacterized protein</fullName>
    </submittedName>
</protein>
<gene>
    <name evidence="1" type="ORF">UFOVP611_43</name>
</gene>
<evidence type="ECO:0000313" key="1">
    <source>
        <dbReference type="EMBL" id="CAB4153028.1"/>
    </source>
</evidence>
<dbReference type="EMBL" id="LR796579">
    <property type="protein sequence ID" value="CAB4153028.1"/>
    <property type="molecule type" value="Genomic_DNA"/>
</dbReference>
<name>A0A6J5N2N7_9CAUD</name>
<reference evidence="1" key="1">
    <citation type="submission" date="2020-04" db="EMBL/GenBank/DDBJ databases">
        <authorList>
            <person name="Chiriac C."/>
            <person name="Salcher M."/>
            <person name="Ghai R."/>
            <person name="Kavagutti S V."/>
        </authorList>
    </citation>
    <scope>NUCLEOTIDE SEQUENCE</scope>
</reference>
<proteinExistence type="predicted"/>
<organism evidence="1">
    <name type="scientific">uncultured Caudovirales phage</name>
    <dbReference type="NCBI Taxonomy" id="2100421"/>
    <lineage>
        <taxon>Viruses</taxon>
        <taxon>Duplodnaviria</taxon>
        <taxon>Heunggongvirae</taxon>
        <taxon>Uroviricota</taxon>
        <taxon>Caudoviricetes</taxon>
        <taxon>Peduoviridae</taxon>
        <taxon>Maltschvirus</taxon>
        <taxon>Maltschvirus maltsch</taxon>
    </lineage>
</organism>
<accession>A0A6J5N2N7</accession>